<proteinExistence type="predicted"/>
<protein>
    <submittedName>
        <fullName evidence="2">Uncharacterized protein</fullName>
    </submittedName>
</protein>
<keyword evidence="1" id="KW-1133">Transmembrane helix</keyword>
<sequence>MTLMFDKLILCVSHHQLIAGRWWLGQWRHHEIFPDDRLGHAAFAEFLQRYQHATVYLVIDAREEDFHIEVMPHVRWRAQQAMLQRKLDHVYRGSMFRAAYFLARERDKRRDDQFLFNALTNTGFLQPWLEIVEACQAQLIGAYTLPMLSQRLLQKCGYRSGEMLLSEQLSSGLRQSYLSQGQLRISRQLPLASEHHEELAQFHLKEIEKARLYLLSQRLIAQETPLQVLMLTSAPDAKQLAEYLRQEQGLECMVMNPSQLASCIGLACKQVQQVPELLHMHMLARGNAPDNLAPAVLTRHYKLETWRKRLMAASLVMVLLGLSLVMCYLMQIREEAHQLETVMAEVRQQEQQYGEITSHFPATPVPGADLRTAVHVHERIKQYEADPGQMLRVISQGLEGLSAIQLERVSWVMSTDQALNDTERIADQAASGTVVYNIGFVSGEVKGFAGDYRAALDTVQRFAAQLRKDIATLDVAIIEHPVNVSSYSGLNGNTMSEHAMQREKAAFKLKLVLTPESP</sequence>
<evidence type="ECO:0000313" key="3">
    <source>
        <dbReference type="Proteomes" id="UP000198305"/>
    </source>
</evidence>
<keyword evidence="1" id="KW-0472">Membrane</keyword>
<keyword evidence="3" id="KW-1185">Reference proteome</keyword>
<evidence type="ECO:0000256" key="1">
    <source>
        <dbReference type="SAM" id="Phobius"/>
    </source>
</evidence>
<dbReference type="Proteomes" id="UP000198305">
    <property type="component" value="Unassembled WGS sequence"/>
</dbReference>
<accession>A0A239AZB5</accession>
<dbReference type="AlphaFoldDB" id="A0A239AZB5"/>
<dbReference type="EMBL" id="FZOA01000010">
    <property type="protein sequence ID" value="SNS00662.1"/>
    <property type="molecule type" value="Genomic_DNA"/>
</dbReference>
<evidence type="ECO:0000313" key="2">
    <source>
        <dbReference type="EMBL" id="SNS00662.1"/>
    </source>
</evidence>
<keyword evidence="1" id="KW-0812">Transmembrane</keyword>
<feature type="transmembrane region" description="Helical" evidence="1">
    <location>
        <begin position="310"/>
        <end position="331"/>
    </location>
</feature>
<organism evidence="2 3">
    <name type="scientific">Methylobacillus rhizosphaerae</name>
    <dbReference type="NCBI Taxonomy" id="551994"/>
    <lineage>
        <taxon>Bacteria</taxon>
        <taxon>Pseudomonadati</taxon>
        <taxon>Pseudomonadota</taxon>
        <taxon>Betaproteobacteria</taxon>
        <taxon>Nitrosomonadales</taxon>
        <taxon>Methylophilaceae</taxon>
        <taxon>Methylobacillus</taxon>
    </lineage>
</organism>
<gene>
    <name evidence="2" type="ORF">SAMN05192560_2191</name>
</gene>
<name>A0A239AZB5_9PROT</name>
<reference evidence="3" key="1">
    <citation type="submission" date="2017-06" db="EMBL/GenBank/DDBJ databases">
        <authorList>
            <person name="Varghese N."/>
            <person name="Submissions S."/>
        </authorList>
    </citation>
    <scope>NUCLEOTIDE SEQUENCE [LARGE SCALE GENOMIC DNA]</scope>
    <source>
        <strain evidence="3">Ca-68</strain>
    </source>
</reference>